<evidence type="ECO:0000256" key="5">
    <source>
        <dbReference type="SAM" id="MobiDB-lite"/>
    </source>
</evidence>
<evidence type="ECO:0000256" key="2">
    <source>
        <dbReference type="ARBA" id="ARBA00022741"/>
    </source>
</evidence>
<evidence type="ECO:0000259" key="6">
    <source>
        <dbReference type="Pfam" id="PF00931"/>
    </source>
</evidence>
<dbReference type="GO" id="GO:0005524">
    <property type="term" value="F:ATP binding"/>
    <property type="evidence" value="ECO:0007669"/>
    <property type="project" value="UniProtKB-KW"/>
</dbReference>
<sequence>MAEDLIVGGAGEILKRLISLGFNEIGLMLGVNSEVRKLRSVLINIQQVIQDAEEKQVKERRLRGWLKELKEVAYDAEDVLDEIAYRELKYTIISKASKWFSFPKRLVVHDKIARKIKAINQELDDIDMRRNRLFQLESNQSGSSSFGQMFTDEQERERERETASHVKDSTVIGREKDKEKIIEMLINDGSSSSADHQESTGNNAGLSVISIVGLGGIGKTTLAQLVYNDRAVEKHFELKAWVCVSTHFRAANLFFQILDQINPNNTKPESSSKQVLQNELQRQLGGEKKFLLVLDDDWNEDETKWEDFVFPLRDFVATGSRIIVTSRDRNVASVKRARVVHQLEGLSEDCCWGLIKSQAFKQGEPEKTTWSEIGKQISNKCKGVPLAAKVLGGLLQSKKEEREWLVVLNAEIWSSDEGNQIMNVLKLSYDNLSPALQACFSYCAIFPKDFWIERVELIHLWMAQGLLEASSSQCALSLEDVGAKCFDTLYSKSFFQEAVMDDYGEVTRCKMHDLVHDLAQCISGSECQVLGNRNLMRIDLSNCRHVSMISQSTTKAWHKGEKVRTIYGWESNYIEFYNGDEVTKISIFSKFKLLRVLDLSGFRGSDLPPSLGKLIHLRYLDLSNTGISCYQSGLLGFTICKLWYYLSVVILQRSLKI</sequence>
<organism evidence="9 10">
    <name type="scientific">Stephania yunnanensis</name>
    <dbReference type="NCBI Taxonomy" id="152371"/>
    <lineage>
        <taxon>Eukaryota</taxon>
        <taxon>Viridiplantae</taxon>
        <taxon>Streptophyta</taxon>
        <taxon>Embryophyta</taxon>
        <taxon>Tracheophyta</taxon>
        <taxon>Spermatophyta</taxon>
        <taxon>Magnoliopsida</taxon>
        <taxon>Ranunculales</taxon>
        <taxon>Menispermaceae</taxon>
        <taxon>Menispermoideae</taxon>
        <taxon>Cissampelideae</taxon>
        <taxon>Stephania</taxon>
    </lineage>
</organism>
<protein>
    <recommendedName>
        <fullName evidence="11">Disease resistance protein RGA3</fullName>
    </recommendedName>
</protein>
<dbReference type="CDD" id="cd14798">
    <property type="entry name" value="RX-CC_like"/>
    <property type="match status" value="1"/>
</dbReference>
<comment type="caution">
    <text evidence="9">The sequence shown here is derived from an EMBL/GenBank/DDBJ whole genome shotgun (WGS) entry which is preliminary data.</text>
</comment>
<feature type="domain" description="NB-ARC" evidence="6">
    <location>
        <begin position="204"/>
        <end position="362"/>
    </location>
</feature>
<feature type="region of interest" description="Disordered" evidence="5">
    <location>
        <begin position="139"/>
        <end position="167"/>
    </location>
</feature>
<keyword evidence="4" id="KW-0067">ATP-binding</keyword>
<accession>A0AAP0PX97</accession>
<dbReference type="GO" id="GO:0043531">
    <property type="term" value="F:ADP binding"/>
    <property type="evidence" value="ECO:0007669"/>
    <property type="project" value="InterPro"/>
</dbReference>
<dbReference type="Gene3D" id="3.40.50.300">
    <property type="entry name" value="P-loop containing nucleotide triphosphate hydrolases"/>
    <property type="match status" value="1"/>
</dbReference>
<feature type="domain" description="Disease resistance protein winged helix" evidence="8">
    <location>
        <begin position="445"/>
        <end position="519"/>
    </location>
</feature>
<dbReference type="FunFam" id="1.10.10.10:FF:000322">
    <property type="entry name" value="Probable disease resistance protein At1g63360"/>
    <property type="match status" value="1"/>
</dbReference>
<feature type="compositionally biased region" description="Basic and acidic residues" evidence="5">
    <location>
        <begin position="153"/>
        <end position="167"/>
    </location>
</feature>
<evidence type="ECO:0000259" key="8">
    <source>
        <dbReference type="Pfam" id="PF23559"/>
    </source>
</evidence>
<dbReference type="Gene3D" id="1.10.8.430">
    <property type="entry name" value="Helical domain of apoptotic protease-activating factors"/>
    <property type="match status" value="1"/>
</dbReference>
<dbReference type="PANTHER" id="PTHR36766:SF70">
    <property type="entry name" value="DISEASE RESISTANCE PROTEIN RGA4"/>
    <property type="match status" value="1"/>
</dbReference>
<proteinExistence type="predicted"/>
<gene>
    <name evidence="9" type="ORF">Syun_006143</name>
</gene>
<dbReference type="Gene3D" id="1.20.5.4130">
    <property type="match status" value="1"/>
</dbReference>
<keyword evidence="10" id="KW-1185">Reference proteome</keyword>
<dbReference type="Pfam" id="PF00931">
    <property type="entry name" value="NB-ARC"/>
    <property type="match status" value="1"/>
</dbReference>
<dbReference type="AlphaFoldDB" id="A0AAP0PX97"/>
<evidence type="ECO:0000313" key="10">
    <source>
        <dbReference type="Proteomes" id="UP001420932"/>
    </source>
</evidence>
<dbReference type="InterPro" id="IPR058922">
    <property type="entry name" value="WHD_DRP"/>
</dbReference>
<dbReference type="InterPro" id="IPR038005">
    <property type="entry name" value="RX-like_CC"/>
</dbReference>
<evidence type="ECO:0008006" key="11">
    <source>
        <dbReference type="Google" id="ProtNLM"/>
    </source>
</evidence>
<name>A0AAP0PX97_9MAGN</name>
<dbReference type="Gene3D" id="3.80.10.10">
    <property type="entry name" value="Ribonuclease Inhibitor"/>
    <property type="match status" value="1"/>
</dbReference>
<evidence type="ECO:0000259" key="7">
    <source>
        <dbReference type="Pfam" id="PF18052"/>
    </source>
</evidence>
<dbReference type="SUPFAM" id="SSF52058">
    <property type="entry name" value="L domain-like"/>
    <property type="match status" value="1"/>
</dbReference>
<dbReference type="InterPro" id="IPR036388">
    <property type="entry name" value="WH-like_DNA-bd_sf"/>
</dbReference>
<keyword evidence="3" id="KW-0611">Plant defense</keyword>
<dbReference type="InterPro" id="IPR002182">
    <property type="entry name" value="NB-ARC"/>
</dbReference>
<dbReference type="GO" id="GO:0006952">
    <property type="term" value="P:defense response"/>
    <property type="evidence" value="ECO:0007669"/>
    <property type="project" value="UniProtKB-KW"/>
</dbReference>
<dbReference type="GO" id="GO:0051707">
    <property type="term" value="P:response to other organism"/>
    <property type="evidence" value="ECO:0007669"/>
    <property type="project" value="UniProtKB-ARBA"/>
</dbReference>
<feature type="compositionally biased region" description="Polar residues" evidence="5">
    <location>
        <begin position="139"/>
        <end position="148"/>
    </location>
</feature>
<evidence type="ECO:0000256" key="4">
    <source>
        <dbReference type="ARBA" id="ARBA00022840"/>
    </source>
</evidence>
<dbReference type="Gene3D" id="1.10.10.10">
    <property type="entry name" value="Winged helix-like DNA-binding domain superfamily/Winged helix DNA-binding domain"/>
    <property type="match status" value="1"/>
</dbReference>
<evidence type="ECO:0000313" key="9">
    <source>
        <dbReference type="EMBL" id="KAK9159802.1"/>
    </source>
</evidence>
<feature type="domain" description="Disease resistance N-terminal" evidence="7">
    <location>
        <begin position="13"/>
        <end position="91"/>
    </location>
</feature>
<dbReference type="EMBL" id="JBBNAF010000003">
    <property type="protein sequence ID" value="KAK9159802.1"/>
    <property type="molecule type" value="Genomic_DNA"/>
</dbReference>
<dbReference type="Pfam" id="PF23559">
    <property type="entry name" value="WHD_DRP"/>
    <property type="match status" value="1"/>
</dbReference>
<dbReference type="PANTHER" id="PTHR36766">
    <property type="entry name" value="PLANT BROAD-SPECTRUM MILDEW RESISTANCE PROTEIN RPW8"/>
    <property type="match status" value="1"/>
</dbReference>
<evidence type="ECO:0000256" key="3">
    <source>
        <dbReference type="ARBA" id="ARBA00022821"/>
    </source>
</evidence>
<evidence type="ECO:0000256" key="1">
    <source>
        <dbReference type="ARBA" id="ARBA00022737"/>
    </source>
</evidence>
<dbReference type="InterPro" id="IPR027417">
    <property type="entry name" value="P-loop_NTPase"/>
</dbReference>
<dbReference type="InterPro" id="IPR041118">
    <property type="entry name" value="Rx_N"/>
</dbReference>
<reference evidence="9 10" key="1">
    <citation type="submission" date="2024-01" db="EMBL/GenBank/DDBJ databases">
        <title>Genome assemblies of Stephania.</title>
        <authorList>
            <person name="Yang L."/>
        </authorList>
    </citation>
    <scope>NUCLEOTIDE SEQUENCE [LARGE SCALE GENOMIC DNA]</scope>
    <source>
        <strain evidence="9">YNDBR</strain>
        <tissue evidence="9">Leaf</tissue>
    </source>
</reference>
<keyword evidence="1" id="KW-0677">Repeat</keyword>
<dbReference type="InterPro" id="IPR042197">
    <property type="entry name" value="Apaf_helical"/>
</dbReference>
<dbReference type="Pfam" id="PF18052">
    <property type="entry name" value="Rx_N"/>
    <property type="match status" value="1"/>
</dbReference>
<keyword evidence="2" id="KW-0547">Nucleotide-binding</keyword>
<dbReference type="Proteomes" id="UP001420932">
    <property type="component" value="Unassembled WGS sequence"/>
</dbReference>
<dbReference type="InterPro" id="IPR032675">
    <property type="entry name" value="LRR_dom_sf"/>
</dbReference>
<dbReference type="SUPFAM" id="SSF52540">
    <property type="entry name" value="P-loop containing nucleoside triphosphate hydrolases"/>
    <property type="match status" value="1"/>
</dbReference>
<dbReference type="PRINTS" id="PR00364">
    <property type="entry name" value="DISEASERSIST"/>
</dbReference>